<dbReference type="GO" id="GO:0005886">
    <property type="term" value="C:plasma membrane"/>
    <property type="evidence" value="ECO:0007669"/>
    <property type="project" value="UniProtKB-SubCell"/>
</dbReference>
<comment type="caution">
    <text evidence="11">The sequence shown here is derived from an EMBL/GenBank/DDBJ whole genome shotgun (WGS) entry which is preliminary data.</text>
</comment>
<evidence type="ECO:0000313" key="12">
    <source>
        <dbReference type="Proteomes" id="UP000247772"/>
    </source>
</evidence>
<reference evidence="11 12" key="1">
    <citation type="submission" date="2018-06" db="EMBL/GenBank/DDBJ databases">
        <title>Genomic Encyclopedia of Type Strains, Phase IV (KMG-V): Genome sequencing to study the core and pangenomes of soil and plant-associated prokaryotes.</title>
        <authorList>
            <person name="Whitman W."/>
        </authorList>
    </citation>
    <scope>NUCLEOTIDE SEQUENCE [LARGE SCALE GENOMIC DNA]</scope>
    <source>
        <strain evidence="11 12">SRCL-318</strain>
    </source>
</reference>
<dbReference type="Pfam" id="PF02653">
    <property type="entry name" value="BPD_transp_2"/>
    <property type="match status" value="1"/>
</dbReference>
<feature type="transmembrane region" description="Helical" evidence="10">
    <location>
        <begin position="66"/>
        <end position="90"/>
    </location>
</feature>
<evidence type="ECO:0000256" key="1">
    <source>
        <dbReference type="ARBA" id="ARBA00004651"/>
    </source>
</evidence>
<proteinExistence type="inferred from homology"/>
<dbReference type="OrthoDB" id="9807115at2"/>
<dbReference type="GO" id="GO:0015190">
    <property type="term" value="F:L-leucine transmembrane transporter activity"/>
    <property type="evidence" value="ECO:0007669"/>
    <property type="project" value="TreeGrafter"/>
</dbReference>
<name>A0A2V4THK7_9BURK</name>
<accession>A0A2V4THK7</accession>
<comment type="similarity">
    <text evidence="9">Belongs to the binding-protein-dependent transport system permease family. LivHM subfamily.</text>
</comment>
<feature type="transmembrane region" description="Helical" evidence="10">
    <location>
        <begin position="42"/>
        <end position="60"/>
    </location>
</feature>
<evidence type="ECO:0000256" key="9">
    <source>
        <dbReference type="ARBA" id="ARBA00037998"/>
    </source>
</evidence>
<keyword evidence="7 10" id="KW-1133">Transmembrane helix</keyword>
<dbReference type="CDD" id="cd06582">
    <property type="entry name" value="TM_PBP1_LivH_like"/>
    <property type="match status" value="1"/>
</dbReference>
<dbReference type="InterPro" id="IPR052157">
    <property type="entry name" value="BCAA_transport_permease"/>
</dbReference>
<protein>
    <submittedName>
        <fullName evidence="11">Amino acid/amide ABC transporter membrane protein 1 (HAAT family)</fullName>
    </submittedName>
</protein>
<feature type="transmembrane region" description="Helical" evidence="10">
    <location>
        <begin position="144"/>
        <end position="166"/>
    </location>
</feature>
<dbReference type="EMBL" id="QJSQ01000005">
    <property type="protein sequence ID" value="PYE25015.1"/>
    <property type="molecule type" value="Genomic_DNA"/>
</dbReference>
<evidence type="ECO:0000256" key="8">
    <source>
        <dbReference type="ARBA" id="ARBA00023136"/>
    </source>
</evidence>
<evidence type="ECO:0000256" key="6">
    <source>
        <dbReference type="ARBA" id="ARBA00022970"/>
    </source>
</evidence>
<dbReference type="AlphaFoldDB" id="A0A2V4THK7"/>
<feature type="transmembrane region" description="Helical" evidence="10">
    <location>
        <begin position="273"/>
        <end position="292"/>
    </location>
</feature>
<comment type="subcellular location">
    <subcellularLocation>
        <location evidence="1">Cell membrane</location>
        <topology evidence="1">Multi-pass membrane protein</topology>
    </subcellularLocation>
</comment>
<keyword evidence="3" id="KW-1003">Cell membrane</keyword>
<evidence type="ECO:0000256" key="3">
    <source>
        <dbReference type="ARBA" id="ARBA00022475"/>
    </source>
</evidence>
<keyword evidence="4" id="KW-0997">Cell inner membrane</keyword>
<evidence type="ECO:0000313" key="11">
    <source>
        <dbReference type="EMBL" id="PYE25015.1"/>
    </source>
</evidence>
<dbReference type="GO" id="GO:0015192">
    <property type="term" value="F:L-phenylalanine transmembrane transporter activity"/>
    <property type="evidence" value="ECO:0007669"/>
    <property type="project" value="TreeGrafter"/>
</dbReference>
<dbReference type="PANTHER" id="PTHR11795:SF371">
    <property type="entry name" value="HIGH-AFFINITY BRANCHED-CHAIN AMINO ACID TRANSPORT SYSTEM PERMEASE PROTEIN LIVH"/>
    <property type="match status" value="1"/>
</dbReference>
<feature type="transmembrane region" description="Helical" evidence="10">
    <location>
        <begin position="12"/>
        <end position="35"/>
    </location>
</feature>
<evidence type="ECO:0000256" key="10">
    <source>
        <dbReference type="SAM" id="Phobius"/>
    </source>
</evidence>
<sequence length="299" mass="31852">MSTFFQFVIEGLTIGSFYALVALGYTMVYGIIRLINFAHGDLFMVGAFVGWSALSVLAAARLPLALALFFAFAAAMLATGVLGVAIARVAYQPLLRAPRLSILITALAVSLLLENGVLIAYGAGFRTYPHLLTHTGFDVAQVHITFAQIGIIAASFTLMIALYLFVHHTFVGTAMRALAIDQDAARLMGIDVERLIQLTFFIGSSLAAVAGVMEGLFYTQINFFMGFVLGLRAFTAAVLGGIGNIPGAMVGGFLIGLLEAFGAGYVSSQWTDVFVFGVLIAVLVVKPTGLFGERVVERM</sequence>
<keyword evidence="6" id="KW-0029">Amino-acid transport</keyword>
<dbReference type="GO" id="GO:1903806">
    <property type="term" value="P:L-isoleucine import across plasma membrane"/>
    <property type="evidence" value="ECO:0007669"/>
    <property type="project" value="TreeGrafter"/>
</dbReference>
<evidence type="ECO:0000256" key="7">
    <source>
        <dbReference type="ARBA" id="ARBA00022989"/>
    </source>
</evidence>
<evidence type="ECO:0000256" key="5">
    <source>
        <dbReference type="ARBA" id="ARBA00022692"/>
    </source>
</evidence>
<keyword evidence="5 10" id="KW-0812">Transmembrane</keyword>
<evidence type="ECO:0000256" key="2">
    <source>
        <dbReference type="ARBA" id="ARBA00022448"/>
    </source>
</evidence>
<keyword evidence="2" id="KW-0813">Transport</keyword>
<feature type="transmembrane region" description="Helical" evidence="10">
    <location>
        <begin position="195"/>
        <end position="217"/>
    </location>
</feature>
<gene>
    <name evidence="11" type="ORF">C7410_105240</name>
</gene>
<keyword evidence="8 10" id="KW-0472">Membrane</keyword>
<dbReference type="InterPro" id="IPR001851">
    <property type="entry name" value="ABC_transp_permease"/>
</dbReference>
<dbReference type="Proteomes" id="UP000247772">
    <property type="component" value="Unassembled WGS sequence"/>
</dbReference>
<dbReference type="GO" id="GO:0015188">
    <property type="term" value="F:L-isoleucine transmembrane transporter activity"/>
    <property type="evidence" value="ECO:0007669"/>
    <property type="project" value="TreeGrafter"/>
</dbReference>
<dbReference type="GO" id="GO:0042941">
    <property type="term" value="P:D-alanine transmembrane transport"/>
    <property type="evidence" value="ECO:0007669"/>
    <property type="project" value="TreeGrafter"/>
</dbReference>
<dbReference type="RefSeq" id="WP_110854768.1">
    <property type="nucleotide sequence ID" value="NZ_QJSQ01000005.1"/>
</dbReference>
<dbReference type="GO" id="GO:0005304">
    <property type="term" value="F:L-valine transmembrane transporter activity"/>
    <property type="evidence" value="ECO:0007669"/>
    <property type="project" value="TreeGrafter"/>
</dbReference>
<dbReference type="GO" id="GO:0015808">
    <property type="term" value="P:L-alanine transport"/>
    <property type="evidence" value="ECO:0007669"/>
    <property type="project" value="TreeGrafter"/>
</dbReference>
<organism evidence="11 12">
    <name type="scientific">Paraburkholderia silvatlantica</name>
    <dbReference type="NCBI Taxonomy" id="321895"/>
    <lineage>
        <taxon>Bacteria</taxon>
        <taxon>Pseudomonadati</taxon>
        <taxon>Pseudomonadota</taxon>
        <taxon>Betaproteobacteria</taxon>
        <taxon>Burkholderiales</taxon>
        <taxon>Burkholderiaceae</taxon>
        <taxon>Paraburkholderia</taxon>
    </lineage>
</organism>
<feature type="transmembrane region" description="Helical" evidence="10">
    <location>
        <begin position="102"/>
        <end position="124"/>
    </location>
</feature>
<dbReference type="PANTHER" id="PTHR11795">
    <property type="entry name" value="BRANCHED-CHAIN AMINO ACID TRANSPORT SYSTEM PERMEASE PROTEIN LIVH"/>
    <property type="match status" value="1"/>
</dbReference>
<evidence type="ECO:0000256" key="4">
    <source>
        <dbReference type="ARBA" id="ARBA00022519"/>
    </source>
</evidence>